<evidence type="ECO:0000259" key="8">
    <source>
        <dbReference type="SMART" id="SM00986"/>
    </source>
</evidence>
<dbReference type="GO" id="GO:0046872">
    <property type="term" value="F:metal ion binding"/>
    <property type="evidence" value="ECO:0007669"/>
    <property type="project" value="UniProtKB-KW"/>
</dbReference>
<feature type="domain" description="Uracil-DNA glycosylase-like" evidence="8">
    <location>
        <begin position="35"/>
        <end position="187"/>
    </location>
</feature>
<name>A0A9X1BSQ0_9BURK</name>
<dbReference type="AlphaFoldDB" id="A0A9X1BSQ0"/>
<gene>
    <name evidence="9" type="ORF">JI742_13270</name>
</gene>
<keyword evidence="7" id="KW-0234">DNA repair</keyword>
<keyword evidence="1" id="KW-0004">4Fe-4S</keyword>
<proteinExistence type="predicted"/>
<dbReference type="PANTHER" id="PTHR33693">
    <property type="entry name" value="TYPE-5 URACIL-DNA GLYCOSYLASE"/>
    <property type="match status" value="1"/>
</dbReference>
<keyword evidence="10" id="KW-1185">Reference proteome</keyword>
<dbReference type="Gene3D" id="3.40.470.10">
    <property type="entry name" value="Uracil-DNA glycosylase-like domain"/>
    <property type="match status" value="1"/>
</dbReference>
<dbReference type="SUPFAM" id="SSF52141">
    <property type="entry name" value="Uracil-DNA glycosylase-like"/>
    <property type="match status" value="1"/>
</dbReference>
<dbReference type="InterPro" id="IPR036895">
    <property type="entry name" value="Uracil-DNA_glycosylase-like_sf"/>
</dbReference>
<evidence type="ECO:0000256" key="4">
    <source>
        <dbReference type="ARBA" id="ARBA00022801"/>
    </source>
</evidence>
<dbReference type="CDD" id="cd10030">
    <property type="entry name" value="UDG-F4_TTUDGA_SPO1dp_like"/>
    <property type="match status" value="1"/>
</dbReference>
<dbReference type="InterPro" id="IPR005122">
    <property type="entry name" value="Uracil-DNA_glycosylase-like"/>
</dbReference>
<dbReference type="Pfam" id="PF13274">
    <property type="entry name" value="SocA_Panacea"/>
    <property type="match status" value="1"/>
</dbReference>
<evidence type="ECO:0000256" key="5">
    <source>
        <dbReference type="ARBA" id="ARBA00023004"/>
    </source>
</evidence>
<reference evidence="9 10" key="1">
    <citation type="submission" date="2021-01" db="EMBL/GenBank/DDBJ databases">
        <title>Piscinibacter sp. Jin2 Genome sequencing and assembly.</title>
        <authorList>
            <person name="Kim I."/>
        </authorList>
    </citation>
    <scope>NUCLEOTIDE SEQUENCE [LARGE SCALE GENOMIC DNA]</scope>
    <source>
        <strain evidence="9 10">Jin2</strain>
    </source>
</reference>
<dbReference type="InterPro" id="IPR051536">
    <property type="entry name" value="UDG_Type-4/5"/>
</dbReference>
<evidence type="ECO:0000256" key="6">
    <source>
        <dbReference type="ARBA" id="ARBA00023014"/>
    </source>
</evidence>
<evidence type="ECO:0000256" key="1">
    <source>
        <dbReference type="ARBA" id="ARBA00022485"/>
    </source>
</evidence>
<dbReference type="PANTHER" id="PTHR33693:SF3">
    <property type="entry name" value="TYPE-5 URACIL-DNA GLYCOSYLASE"/>
    <property type="match status" value="1"/>
</dbReference>
<keyword evidence="5" id="KW-0408">Iron</keyword>
<evidence type="ECO:0000313" key="9">
    <source>
        <dbReference type="EMBL" id="MBL0720858.1"/>
    </source>
</evidence>
<dbReference type="SMART" id="SM00987">
    <property type="entry name" value="UreE_C"/>
    <property type="match status" value="1"/>
</dbReference>
<evidence type="ECO:0000313" key="10">
    <source>
        <dbReference type="Proteomes" id="UP000643207"/>
    </source>
</evidence>
<keyword evidence="6" id="KW-0411">Iron-sulfur</keyword>
<dbReference type="GO" id="GO:0097506">
    <property type="term" value="F:deaminated base DNA N-glycosylase activity"/>
    <property type="evidence" value="ECO:0007669"/>
    <property type="project" value="UniProtKB-ARBA"/>
</dbReference>
<dbReference type="RefSeq" id="WP_201827653.1">
    <property type="nucleotide sequence ID" value="NZ_JAERRA010000002.1"/>
</dbReference>
<dbReference type="GO" id="GO:0051539">
    <property type="term" value="F:4 iron, 4 sulfur cluster binding"/>
    <property type="evidence" value="ECO:0007669"/>
    <property type="project" value="UniProtKB-KW"/>
</dbReference>
<evidence type="ECO:0000256" key="3">
    <source>
        <dbReference type="ARBA" id="ARBA00022763"/>
    </source>
</evidence>
<protein>
    <submittedName>
        <fullName evidence="9">Uracil-DNA glycosylase</fullName>
    </submittedName>
</protein>
<keyword evidence="2" id="KW-0479">Metal-binding</keyword>
<evidence type="ECO:0000256" key="7">
    <source>
        <dbReference type="ARBA" id="ARBA00023204"/>
    </source>
</evidence>
<dbReference type="Proteomes" id="UP000643207">
    <property type="component" value="Unassembled WGS sequence"/>
</dbReference>
<evidence type="ECO:0000256" key="2">
    <source>
        <dbReference type="ARBA" id="ARBA00022723"/>
    </source>
</evidence>
<comment type="caution">
    <text evidence="9">The sequence shown here is derived from an EMBL/GenBank/DDBJ whole genome shotgun (WGS) entry which is preliminary data.</text>
</comment>
<keyword evidence="4" id="KW-0378">Hydrolase</keyword>
<dbReference type="InterPro" id="IPR025272">
    <property type="entry name" value="SocA_Panacea"/>
</dbReference>
<dbReference type="EMBL" id="JAERRA010000002">
    <property type="protein sequence ID" value="MBL0720858.1"/>
    <property type="molecule type" value="Genomic_DNA"/>
</dbReference>
<organism evidence="9 10">
    <name type="scientific">Aquariibacter lacus</name>
    <dbReference type="NCBI Taxonomy" id="2801332"/>
    <lineage>
        <taxon>Bacteria</taxon>
        <taxon>Pseudomonadati</taxon>
        <taxon>Pseudomonadota</taxon>
        <taxon>Betaproteobacteria</taxon>
        <taxon>Burkholderiales</taxon>
        <taxon>Sphaerotilaceae</taxon>
        <taxon>Aquariibacter</taxon>
    </lineage>
</organism>
<dbReference type="Pfam" id="PF03167">
    <property type="entry name" value="UDG"/>
    <property type="match status" value="1"/>
</dbReference>
<keyword evidence="3" id="KW-0227">DNA damage</keyword>
<dbReference type="SMART" id="SM00986">
    <property type="entry name" value="UDG"/>
    <property type="match status" value="1"/>
</dbReference>
<sequence>MTTSDRERQFAQLVQRVKACNLCPRMANSARVLGAGSGSLAAKVMFIGEAPGRLGADASELPFHGDKSGHNFESLLEQVGLSRYDAFVTNAVLCNPKDAAGNNATPSPAEVSNCSAFLKEQLELVDAPVVVTLGAVSLRATSLISPHNFSLKECVRSARPWAGRQLIPAYHPGQRAMVHRSFANQLSDYQFIAETVRRIGAPSRRRPTPKPGRSSAKVGAAAGLLLEESGELSYFALHKLLFLAEVRHLEATSERLTEGYFVRQKDGPYCVELHANRLPALVDGCRTRVVGNQLMVSLGQQELLANGRAQVLSQSAERTVREIARKYARLTASKLKTATYLTAPMRALLRKEKSLRTNLFNSAVLPPP</sequence>
<accession>A0A9X1BSQ0</accession>
<dbReference type="GO" id="GO:0006281">
    <property type="term" value="P:DNA repair"/>
    <property type="evidence" value="ECO:0007669"/>
    <property type="project" value="UniProtKB-KW"/>
</dbReference>